<dbReference type="Pfam" id="PF00005">
    <property type="entry name" value="ABC_tran"/>
    <property type="match status" value="1"/>
</dbReference>
<dbReference type="CDD" id="cd03257">
    <property type="entry name" value="ABC_NikE_OppD_transporters"/>
    <property type="match status" value="1"/>
</dbReference>
<keyword evidence="5 8" id="KW-0067">ATP-binding</keyword>
<evidence type="ECO:0000256" key="6">
    <source>
        <dbReference type="ARBA" id="ARBA00023136"/>
    </source>
</evidence>
<evidence type="ECO:0000256" key="2">
    <source>
        <dbReference type="ARBA" id="ARBA00022448"/>
    </source>
</evidence>
<dbReference type="InterPro" id="IPR050388">
    <property type="entry name" value="ABC_Ni/Peptide_Import"/>
</dbReference>
<name>A0A7J3SKM1_9CREN</name>
<dbReference type="GO" id="GO:0016887">
    <property type="term" value="F:ATP hydrolysis activity"/>
    <property type="evidence" value="ECO:0007669"/>
    <property type="project" value="InterPro"/>
</dbReference>
<feature type="domain" description="ABC transporter" evidence="7">
    <location>
        <begin position="6"/>
        <end position="256"/>
    </location>
</feature>
<dbReference type="FunFam" id="3.40.50.300:FF:000016">
    <property type="entry name" value="Oligopeptide ABC transporter ATP-binding component"/>
    <property type="match status" value="1"/>
</dbReference>
<keyword evidence="2" id="KW-0813">Transport</keyword>
<keyword evidence="4" id="KW-0547">Nucleotide-binding</keyword>
<evidence type="ECO:0000256" key="4">
    <source>
        <dbReference type="ARBA" id="ARBA00022741"/>
    </source>
</evidence>
<proteinExistence type="predicted"/>
<dbReference type="PROSITE" id="PS00211">
    <property type="entry name" value="ABC_TRANSPORTER_1"/>
    <property type="match status" value="1"/>
</dbReference>
<evidence type="ECO:0000259" key="7">
    <source>
        <dbReference type="PROSITE" id="PS50893"/>
    </source>
</evidence>
<evidence type="ECO:0000256" key="5">
    <source>
        <dbReference type="ARBA" id="ARBA00022840"/>
    </source>
</evidence>
<dbReference type="InterPro" id="IPR013563">
    <property type="entry name" value="Oligopep_ABC_C"/>
</dbReference>
<dbReference type="GO" id="GO:0005524">
    <property type="term" value="F:ATP binding"/>
    <property type="evidence" value="ECO:0007669"/>
    <property type="project" value="UniProtKB-KW"/>
</dbReference>
<dbReference type="AlphaFoldDB" id="A0A7J3SKM1"/>
<sequence length="329" mass="36278">MDNIILSVEDLHVIFKTYLGTVHALNGVYLEVGKGESVGLVGETGCGKSTLGLSIVRLLDESAKIVRGKIVFNGESILEKSSEEMREIRRKYISLIFQDPTAALNPVHKIGDQIVEALQMSKGLKRAEALEEGAKILSMLGIPDSRKVMEQYPHELSGGMRQRIMIAIALSKNPLLLIADEPTSNLDVTIQAQILELISDLRKNTQMSLLLITHDMGIVAQVCEKVAVMYAGQVIEFGKVRDVFKNPLHPYTQGLLKVANLVGEKTRLESIPGTIPDLRNLPPGCLFASRCPYSFDKCLRIRPSNIMLDGKRSVACWLVEDKVNKFGPG</sequence>
<dbReference type="SMART" id="SM00382">
    <property type="entry name" value="AAA"/>
    <property type="match status" value="1"/>
</dbReference>
<dbReference type="Gene3D" id="3.40.50.300">
    <property type="entry name" value="P-loop containing nucleotide triphosphate hydrolases"/>
    <property type="match status" value="1"/>
</dbReference>
<comment type="subcellular location">
    <subcellularLocation>
        <location evidence="1">Cell membrane</location>
        <topology evidence="1">Peripheral membrane protein</topology>
    </subcellularLocation>
</comment>
<dbReference type="InterPro" id="IPR027417">
    <property type="entry name" value="P-loop_NTPase"/>
</dbReference>
<keyword evidence="3" id="KW-1003">Cell membrane</keyword>
<evidence type="ECO:0000256" key="3">
    <source>
        <dbReference type="ARBA" id="ARBA00022475"/>
    </source>
</evidence>
<dbReference type="InterPro" id="IPR003439">
    <property type="entry name" value="ABC_transporter-like_ATP-bd"/>
</dbReference>
<evidence type="ECO:0000313" key="8">
    <source>
        <dbReference type="EMBL" id="HGZ59728.1"/>
    </source>
</evidence>
<keyword evidence="6" id="KW-0472">Membrane</keyword>
<protein>
    <submittedName>
        <fullName evidence="8">ABC transporter ATP-binding protein</fullName>
    </submittedName>
</protein>
<dbReference type="EMBL" id="DTLS01000026">
    <property type="protein sequence ID" value="HGZ59728.1"/>
    <property type="molecule type" value="Genomic_DNA"/>
</dbReference>
<dbReference type="SUPFAM" id="SSF52540">
    <property type="entry name" value="P-loop containing nucleoside triphosphate hydrolases"/>
    <property type="match status" value="1"/>
</dbReference>
<dbReference type="InterPro" id="IPR017871">
    <property type="entry name" value="ABC_transporter-like_CS"/>
</dbReference>
<evidence type="ECO:0000256" key="1">
    <source>
        <dbReference type="ARBA" id="ARBA00004202"/>
    </source>
</evidence>
<reference evidence="8" key="1">
    <citation type="journal article" date="2020" name="mSystems">
        <title>Genome- and Community-Level Interaction Insights into Carbon Utilization and Element Cycling Functions of Hydrothermarchaeota in Hydrothermal Sediment.</title>
        <authorList>
            <person name="Zhou Z."/>
            <person name="Liu Y."/>
            <person name="Xu W."/>
            <person name="Pan J."/>
            <person name="Luo Z.H."/>
            <person name="Li M."/>
        </authorList>
    </citation>
    <scope>NUCLEOTIDE SEQUENCE [LARGE SCALE GENOMIC DNA]</scope>
    <source>
        <strain evidence="8">SpSt-885</strain>
    </source>
</reference>
<dbReference type="GO" id="GO:0005886">
    <property type="term" value="C:plasma membrane"/>
    <property type="evidence" value="ECO:0007669"/>
    <property type="project" value="UniProtKB-SubCell"/>
</dbReference>
<organism evidence="8">
    <name type="scientific">Fervidicoccus fontis</name>
    <dbReference type="NCBI Taxonomy" id="683846"/>
    <lineage>
        <taxon>Archaea</taxon>
        <taxon>Thermoproteota</taxon>
        <taxon>Thermoprotei</taxon>
        <taxon>Fervidicoccales</taxon>
        <taxon>Fervidicoccaceae</taxon>
        <taxon>Fervidicoccus</taxon>
    </lineage>
</organism>
<dbReference type="NCBIfam" id="TIGR01727">
    <property type="entry name" value="oligo_HPY"/>
    <property type="match status" value="1"/>
</dbReference>
<dbReference type="InterPro" id="IPR003593">
    <property type="entry name" value="AAA+_ATPase"/>
</dbReference>
<comment type="caution">
    <text evidence="8">The sequence shown here is derived from an EMBL/GenBank/DDBJ whole genome shotgun (WGS) entry which is preliminary data.</text>
</comment>
<dbReference type="PROSITE" id="PS50893">
    <property type="entry name" value="ABC_TRANSPORTER_2"/>
    <property type="match status" value="1"/>
</dbReference>
<dbReference type="GO" id="GO:0015833">
    <property type="term" value="P:peptide transport"/>
    <property type="evidence" value="ECO:0007669"/>
    <property type="project" value="InterPro"/>
</dbReference>
<dbReference type="PANTHER" id="PTHR43297:SF2">
    <property type="entry name" value="DIPEPTIDE TRANSPORT ATP-BINDING PROTEIN DPPD"/>
    <property type="match status" value="1"/>
</dbReference>
<accession>A0A7J3SKM1</accession>
<dbReference type="Pfam" id="PF08352">
    <property type="entry name" value="oligo_HPY"/>
    <property type="match status" value="1"/>
</dbReference>
<gene>
    <name evidence="8" type="ORF">ENW83_00775</name>
</gene>
<dbReference type="PANTHER" id="PTHR43297">
    <property type="entry name" value="OLIGOPEPTIDE TRANSPORT ATP-BINDING PROTEIN APPD"/>
    <property type="match status" value="1"/>
</dbReference>